<name>A0A2W5P0B1_9SPHN</name>
<protein>
    <submittedName>
        <fullName evidence="4">Oxidoreductase</fullName>
    </submittedName>
</protein>
<dbReference type="InterPro" id="IPR050463">
    <property type="entry name" value="Gfo/Idh/MocA_oxidrdct_glycsds"/>
</dbReference>
<dbReference type="Gene3D" id="3.30.360.10">
    <property type="entry name" value="Dihydrodipicolinate Reductase, domain 2"/>
    <property type="match status" value="1"/>
</dbReference>
<dbReference type="Pfam" id="PF01408">
    <property type="entry name" value="GFO_IDH_MocA"/>
    <property type="match status" value="1"/>
</dbReference>
<dbReference type="GO" id="GO:0016491">
    <property type="term" value="F:oxidoreductase activity"/>
    <property type="evidence" value="ECO:0007669"/>
    <property type="project" value="UniProtKB-KW"/>
</dbReference>
<dbReference type="Proteomes" id="UP000249229">
    <property type="component" value="Unassembled WGS sequence"/>
</dbReference>
<dbReference type="InterPro" id="IPR000683">
    <property type="entry name" value="Gfo/Idh/MocA-like_OxRdtase_N"/>
</dbReference>
<gene>
    <name evidence="4" type="ORF">DI544_12235</name>
</gene>
<proteinExistence type="predicted"/>
<dbReference type="Pfam" id="PF22725">
    <property type="entry name" value="GFO_IDH_MocA_C3"/>
    <property type="match status" value="1"/>
</dbReference>
<evidence type="ECO:0000256" key="1">
    <source>
        <dbReference type="ARBA" id="ARBA00023002"/>
    </source>
</evidence>
<dbReference type="SUPFAM" id="SSF51735">
    <property type="entry name" value="NAD(P)-binding Rossmann-fold domains"/>
    <property type="match status" value="1"/>
</dbReference>
<evidence type="ECO:0000313" key="5">
    <source>
        <dbReference type="Proteomes" id="UP000249229"/>
    </source>
</evidence>
<dbReference type="InterPro" id="IPR055170">
    <property type="entry name" value="GFO_IDH_MocA-like_dom"/>
</dbReference>
<accession>A0A2W5P0B1</accession>
<dbReference type="InterPro" id="IPR036291">
    <property type="entry name" value="NAD(P)-bd_dom_sf"/>
</dbReference>
<evidence type="ECO:0000259" key="2">
    <source>
        <dbReference type="Pfam" id="PF01408"/>
    </source>
</evidence>
<sequence length="332" mass="34633">MATDIKPRVGFLGTGWIGRHRMAAMIAGGRIDAAAISDPSAAMLAEARALAPDAQPCGSLEELLALGLDGVVIATPSAMHAAQSIQALEAGTAVFCQKPLGRDAAETAGVVAAARRADRLLGVDLSYRFTAGMQRIAPLVRGGALGRLFAIDLTFHNAYGPDKPWFYDRAQAGGGCVMDLGIHLADLALWLTDGVDVAGVDAVLRAGGAPLRDDAVEDYAAATVRLANGVTVRLTCSWRLHAGQDAVIEAAFYGTEGGAALRNVDGSFYDFTAEHFHGTARETLALPPDDWGGRAAVDWAERLAAGARFDAASQEYVATARVLDAIYAAGAR</sequence>
<dbReference type="Gene3D" id="3.40.50.720">
    <property type="entry name" value="NAD(P)-binding Rossmann-like Domain"/>
    <property type="match status" value="1"/>
</dbReference>
<organism evidence="4 5">
    <name type="scientific">Sphingomonas taxi</name>
    <dbReference type="NCBI Taxonomy" id="1549858"/>
    <lineage>
        <taxon>Bacteria</taxon>
        <taxon>Pseudomonadati</taxon>
        <taxon>Pseudomonadota</taxon>
        <taxon>Alphaproteobacteria</taxon>
        <taxon>Sphingomonadales</taxon>
        <taxon>Sphingomonadaceae</taxon>
        <taxon>Sphingomonas</taxon>
    </lineage>
</organism>
<dbReference type="AlphaFoldDB" id="A0A2W5P0B1"/>
<dbReference type="GO" id="GO:0000166">
    <property type="term" value="F:nucleotide binding"/>
    <property type="evidence" value="ECO:0007669"/>
    <property type="project" value="InterPro"/>
</dbReference>
<comment type="caution">
    <text evidence="4">The sequence shown here is derived from an EMBL/GenBank/DDBJ whole genome shotgun (WGS) entry which is preliminary data.</text>
</comment>
<dbReference type="PANTHER" id="PTHR43818">
    <property type="entry name" value="BCDNA.GH03377"/>
    <property type="match status" value="1"/>
</dbReference>
<dbReference type="SUPFAM" id="SSF55347">
    <property type="entry name" value="Glyceraldehyde-3-phosphate dehydrogenase-like, C-terminal domain"/>
    <property type="match status" value="1"/>
</dbReference>
<evidence type="ECO:0000313" key="4">
    <source>
        <dbReference type="EMBL" id="PZQ59166.1"/>
    </source>
</evidence>
<dbReference type="PANTHER" id="PTHR43818:SF11">
    <property type="entry name" value="BCDNA.GH03377"/>
    <property type="match status" value="1"/>
</dbReference>
<evidence type="ECO:0000259" key="3">
    <source>
        <dbReference type="Pfam" id="PF22725"/>
    </source>
</evidence>
<feature type="domain" description="GFO/IDH/MocA-like oxidoreductase" evidence="3">
    <location>
        <begin position="134"/>
        <end position="258"/>
    </location>
</feature>
<keyword evidence="1" id="KW-0560">Oxidoreductase</keyword>
<reference evidence="4 5" key="1">
    <citation type="submission" date="2017-08" db="EMBL/GenBank/DDBJ databases">
        <title>Infants hospitalized years apart are colonized by the same room-sourced microbial strains.</title>
        <authorList>
            <person name="Brooks B."/>
            <person name="Olm M.R."/>
            <person name="Firek B.A."/>
            <person name="Baker R."/>
            <person name="Thomas B.C."/>
            <person name="Morowitz M.J."/>
            <person name="Banfield J.F."/>
        </authorList>
    </citation>
    <scope>NUCLEOTIDE SEQUENCE [LARGE SCALE GENOMIC DNA]</scope>
    <source>
        <strain evidence="4">S2_005_001_R1_22</strain>
    </source>
</reference>
<feature type="domain" description="Gfo/Idh/MocA-like oxidoreductase N-terminal" evidence="2">
    <location>
        <begin position="8"/>
        <end position="124"/>
    </location>
</feature>
<dbReference type="EMBL" id="QFQI01000010">
    <property type="protein sequence ID" value="PZQ59166.1"/>
    <property type="molecule type" value="Genomic_DNA"/>
</dbReference>